<accession>A0A422MUA6</accession>
<gene>
    <name evidence="1" type="ORF">TraAM80_09638</name>
</gene>
<dbReference type="GeneID" id="40333571"/>
<proteinExistence type="predicted"/>
<keyword evidence="2" id="KW-1185">Reference proteome</keyword>
<evidence type="ECO:0000313" key="1">
    <source>
        <dbReference type="EMBL" id="RNE96786.1"/>
    </source>
</evidence>
<dbReference type="Proteomes" id="UP000283634">
    <property type="component" value="Unassembled WGS sequence"/>
</dbReference>
<protein>
    <submittedName>
        <fullName evidence="1">Uncharacterized protein</fullName>
    </submittedName>
</protein>
<evidence type="ECO:0000313" key="2">
    <source>
        <dbReference type="Proteomes" id="UP000283634"/>
    </source>
</evidence>
<comment type="caution">
    <text evidence="1">The sequence shown here is derived from an EMBL/GenBank/DDBJ whole genome shotgun (WGS) entry which is preliminary data.</text>
</comment>
<dbReference type="EMBL" id="MKGL01000642">
    <property type="protein sequence ID" value="RNE96786.1"/>
    <property type="molecule type" value="Genomic_DNA"/>
</dbReference>
<organism evidence="1 2">
    <name type="scientific">Trypanosoma rangeli</name>
    <dbReference type="NCBI Taxonomy" id="5698"/>
    <lineage>
        <taxon>Eukaryota</taxon>
        <taxon>Discoba</taxon>
        <taxon>Euglenozoa</taxon>
        <taxon>Kinetoplastea</taxon>
        <taxon>Metakinetoplastina</taxon>
        <taxon>Trypanosomatida</taxon>
        <taxon>Trypanosomatidae</taxon>
        <taxon>Trypanosoma</taxon>
        <taxon>Herpetosoma</taxon>
    </lineage>
</organism>
<sequence>SLSHNMASLSHVTGSIKLGMASLSLSLSLNMASLSQVTGSIKLGMASLSLSLSLNMASLSQVTGSIKLGMGSPSQVMGSPISQVTDKHHLVMPYPLPIHRPSLLRHRTLITPRRQVMVRFSTGRVRTNGRQVCSVRRVKSHVFA</sequence>
<dbReference type="AlphaFoldDB" id="A0A422MUA6"/>
<dbReference type="RefSeq" id="XP_029233830.1">
    <property type="nucleotide sequence ID" value="XM_029386308.1"/>
</dbReference>
<name>A0A422MUA6_TRYRA</name>
<reference evidence="1 2" key="1">
    <citation type="journal article" date="2018" name="BMC Genomics">
        <title>Genomic comparison of Trypanosoma conorhini and Trypanosoma rangeli to Trypanosoma cruzi strains of high and low virulence.</title>
        <authorList>
            <person name="Bradwell K.R."/>
            <person name="Koparde V.N."/>
            <person name="Matveyev A.V."/>
            <person name="Serrano M.G."/>
            <person name="Alves J.M."/>
            <person name="Parikh H."/>
            <person name="Huang B."/>
            <person name="Lee V."/>
            <person name="Espinosa-Alvarez O."/>
            <person name="Ortiz P.A."/>
            <person name="Costa-Martins A.G."/>
            <person name="Teixeira M.M."/>
            <person name="Buck G.A."/>
        </authorList>
    </citation>
    <scope>NUCLEOTIDE SEQUENCE [LARGE SCALE GENOMIC DNA]</scope>
    <source>
        <strain evidence="1 2">AM80</strain>
    </source>
</reference>
<feature type="non-terminal residue" evidence="1">
    <location>
        <position position="1"/>
    </location>
</feature>